<keyword evidence="1" id="KW-0805">Transcription regulation</keyword>
<dbReference type="Gene3D" id="1.25.40.10">
    <property type="entry name" value="Tetratricopeptide repeat domain"/>
    <property type="match status" value="1"/>
</dbReference>
<dbReference type="SUPFAM" id="SSF48452">
    <property type="entry name" value="TPR-like"/>
    <property type="match status" value="1"/>
</dbReference>
<dbReference type="InterPro" id="IPR011990">
    <property type="entry name" value="TPR-like_helical_dom_sf"/>
</dbReference>
<evidence type="ECO:0000256" key="1">
    <source>
        <dbReference type="ARBA" id="ARBA00023015"/>
    </source>
</evidence>
<keyword evidence="3" id="KW-0804">Transcription</keyword>
<dbReference type="InterPro" id="IPR041617">
    <property type="entry name" value="TPR_MalT"/>
</dbReference>
<dbReference type="Pfam" id="PF17874">
    <property type="entry name" value="TPR_MalT"/>
    <property type="match status" value="1"/>
</dbReference>
<evidence type="ECO:0000256" key="2">
    <source>
        <dbReference type="ARBA" id="ARBA00023125"/>
    </source>
</evidence>
<dbReference type="PRINTS" id="PR00038">
    <property type="entry name" value="HTHLUXR"/>
</dbReference>
<dbReference type="CDD" id="cd06170">
    <property type="entry name" value="LuxR_C_like"/>
    <property type="match status" value="1"/>
</dbReference>
<dbReference type="PROSITE" id="PS50043">
    <property type="entry name" value="HTH_LUXR_2"/>
    <property type="match status" value="1"/>
</dbReference>
<accession>A0A9D2C094</accession>
<dbReference type="Pfam" id="PF00196">
    <property type="entry name" value="GerE"/>
    <property type="match status" value="1"/>
</dbReference>
<dbReference type="InterPro" id="IPR016032">
    <property type="entry name" value="Sig_transdc_resp-reg_C-effctor"/>
</dbReference>
<organism evidence="5 6">
    <name type="scientific">Candidatus Flavonifractor merdigallinarum</name>
    <dbReference type="NCBI Taxonomy" id="2838589"/>
    <lineage>
        <taxon>Bacteria</taxon>
        <taxon>Bacillati</taxon>
        <taxon>Bacillota</taxon>
        <taxon>Clostridia</taxon>
        <taxon>Eubacteriales</taxon>
        <taxon>Oscillospiraceae</taxon>
        <taxon>Flavonifractor</taxon>
    </lineage>
</organism>
<comment type="caution">
    <text evidence="5">The sequence shown here is derived from an EMBL/GenBank/DDBJ whole genome shotgun (WGS) entry which is preliminary data.</text>
</comment>
<evidence type="ECO:0000259" key="4">
    <source>
        <dbReference type="PROSITE" id="PS50043"/>
    </source>
</evidence>
<sequence length="802" mass="91795">MEWEAVLKPALAEQFEQAMRRGRAVLFSAPCGFGKTTTARALLSGRRVWAVSPEEGNITFPAAGEWEVLLVDDLQRLIGTSEQEALCRLIRECSDKRFVLLTRGTVPNWLLPFQMAGVMTVFGPSELAFDRETTQQLLQQRGVSATSLDLAAIQKATKGCPAPLVLLIPYLLRGELYQETVADQVRRDLFFYFEERVYGPLERDMQHLLLDLAPFEPFCPELARIVSGNSRAGELLGKFQRESSAILQERLDRHRFWPIFRRFLLWELEQTYDEGQRRALYNRGGLYYELKEDYGKALECYSKSGDTAKISELLAKNAEMHPGMGHYEEMEPYYRTLSEQEIRSSPALMQAMSMLCALTLDVPASEKWYQALRDFLKHCRRTDADYREARSRLAWLDLSLPQRKVEGMVDTFVKVFHLLSSREIKLPAFSVTSSMPSLMNGSKDFSPWSQRDDFLYATLRRPAEAVLGRDGVCLADCAIAESKYEKGENIKDRVLALLSNLERIRREGTPDLELAVVGLLARTQLDGVSALDAKRTLLTLRERFAEQGESRFLPNLDAMICRVELYLGNDEEADQWYREKAPKNPQKIHGLQRYQYITQARVELALGDEAAARTTLAPLRTYFTACARYIDNIHLHILSAIARFRQREEAWRADLSVALETAAQFRFIRPISQYGGAVLPLLSAYIWEGEEDFWERLMAAVREQASLYPDYLRPRREMIAPLSPTETQVLRLLCAGKSNGEIGAILNIKTATVKVHVNHIFGKLGVKHREEARETAKRLRLVEREVRNDFRHLTKKQECDIL</sequence>
<dbReference type="Pfam" id="PF25873">
    <property type="entry name" value="WHD_MalT"/>
    <property type="match status" value="1"/>
</dbReference>
<dbReference type="Proteomes" id="UP000823868">
    <property type="component" value="Unassembled WGS sequence"/>
</dbReference>
<feature type="domain" description="HTH luxR-type" evidence="4">
    <location>
        <begin position="715"/>
        <end position="780"/>
    </location>
</feature>
<dbReference type="AlphaFoldDB" id="A0A9D2C094"/>
<gene>
    <name evidence="5" type="ORF">H9841_12240</name>
</gene>
<evidence type="ECO:0000313" key="6">
    <source>
        <dbReference type="Proteomes" id="UP000823868"/>
    </source>
</evidence>
<proteinExistence type="predicted"/>
<name>A0A9D2C094_9FIRM</name>
<dbReference type="InterPro" id="IPR027417">
    <property type="entry name" value="P-loop_NTPase"/>
</dbReference>
<reference evidence="5" key="2">
    <citation type="submission" date="2021-04" db="EMBL/GenBank/DDBJ databases">
        <authorList>
            <person name="Gilroy R."/>
        </authorList>
    </citation>
    <scope>NUCLEOTIDE SEQUENCE</scope>
    <source>
        <strain evidence="5">ChiBcec16_6824</strain>
    </source>
</reference>
<dbReference type="SUPFAM" id="SSF52540">
    <property type="entry name" value="P-loop containing nucleoside triphosphate hydrolases"/>
    <property type="match status" value="1"/>
</dbReference>
<dbReference type="InterPro" id="IPR036388">
    <property type="entry name" value="WH-like_DNA-bd_sf"/>
</dbReference>
<dbReference type="GO" id="GO:0003677">
    <property type="term" value="F:DNA binding"/>
    <property type="evidence" value="ECO:0007669"/>
    <property type="project" value="UniProtKB-KW"/>
</dbReference>
<keyword evidence="2" id="KW-0238">DNA-binding</keyword>
<dbReference type="PROSITE" id="PS00622">
    <property type="entry name" value="HTH_LUXR_1"/>
    <property type="match status" value="1"/>
</dbReference>
<protein>
    <submittedName>
        <fullName evidence="5">LuxR C-terminal-related transcriptional regulator</fullName>
    </submittedName>
</protein>
<dbReference type="EMBL" id="DXDX01000218">
    <property type="protein sequence ID" value="HIY22653.1"/>
    <property type="molecule type" value="Genomic_DNA"/>
</dbReference>
<dbReference type="SMART" id="SM00421">
    <property type="entry name" value="HTH_LUXR"/>
    <property type="match status" value="1"/>
</dbReference>
<dbReference type="InterPro" id="IPR000792">
    <property type="entry name" value="Tscrpt_reg_LuxR_C"/>
</dbReference>
<dbReference type="GO" id="GO:0006355">
    <property type="term" value="P:regulation of DNA-templated transcription"/>
    <property type="evidence" value="ECO:0007669"/>
    <property type="project" value="InterPro"/>
</dbReference>
<dbReference type="InterPro" id="IPR059106">
    <property type="entry name" value="WHD_MalT"/>
</dbReference>
<dbReference type="PANTHER" id="PTHR44688:SF16">
    <property type="entry name" value="DNA-BINDING TRANSCRIPTIONAL ACTIVATOR DEVR_DOSR"/>
    <property type="match status" value="1"/>
</dbReference>
<reference evidence="5" key="1">
    <citation type="journal article" date="2021" name="PeerJ">
        <title>Extensive microbial diversity within the chicken gut microbiome revealed by metagenomics and culture.</title>
        <authorList>
            <person name="Gilroy R."/>
            <person name="Ravi A."/>
            <person name="Getino M."/>
            <person name="Pursley I."/>
            <person name="Horton D.L."/>
            <person name="Alikhan N.F."/>
            <person name="Baker D."/>
            <person name="Gharbi K."/>
            <person name="Hall N."/>
            <person name="Watson M."/>
            <person name="Adriaenssens E.M."/>
            <person name="Foster-Nyarko E."/>
            <person name="Jarju S."/>
            <person name="Secka A."/>
            <person name="Antonio M."/>
            <person name="Oren A."/>
            <person name="Chaudhuri R.R."/>
            <person name="La Ragione R."/>
            <person name="Hildebrand F."/>
            <person name="Pallen M.J."/>
        </authorList>
    </citation>
    <scope>NUCLEOTIDE SEQUENCE</scope>
    <source>
        <strain evidence="5">ChiBcec16_6824</strain>
    </source>
</reference>
<evidence type="ECO:0000313" key="5">
    <source>
        <dbReference type="EMBL" id="HIY22653.1"/>
    </source>
</evidence>
<dbReference type="SUPFAM" id="SSF46894">
    <property type="entry name" value="C-terminal effector domain of the bipartite response regulators"/>
    <property type="match status" value="1"/>
</dbReference>
<dbReference type="Gene3D" id="1.10.10.10">
    <property type="entry name" value="Winged helix-like DNA-binding domain superfamily/Winged helix DNA-binding domain"/>
    <property type="match status" value="1"/>
</dbReference>
<evidence type="ECO:0000256" key="3">
    <source>
        <dbReference type="ARBA" id="ARBA00023163"/>
    </source>
</evidence>
<dbReference type="PANTHER" id="PTHR44688">
    <property type="entry name" value="DNA-BINDING TRANSCRIPTIONAL ACTIVATOR DEVR_DOSR"/>
    <property type="match status" value="1"/>
</dbReference>